<dbReference type="EMBL" id="CM035444">
    <property type="protein sequence ID" value="KAH7276837.1"/>
    <property type="molecule type" value="Genomic_DNA"/>
</dbReference>
<dbReference type="GO" id="GO:0000993">
    <property type="term" value="F:RNA polymerase II complex binding"/>
    <property type="evidence" value="ECO:0007669"/>
    <property type="project" value="InterPro"/>
</dbReference>
<dbReference type="PROSITE" id="PS51391">
    <property type="entry name" value="CID"/>
    <property type="match status" value="1"/>
</dbReference>
<evidence type="ECO:0000313" key="4">
    <source>
        <dbReference type="Proteomes" id="UP000825935"/>
    </source>
</evidence>
<evidence type="ECO:0000313" key="3">
    <source>
        <dbReference type="EMBL" id="KAH7276837.1"/>
    </source>
</evidence>
<dbReference type="GO" id="GO:0006369">
    <property type="term" value="P:termination of RNA polymerase II transcription"/>
    <property type="evidence" value="ECO:0007669"/>
    <property type="project" value="InterPro"/>
</dbReference>
<dbReference type="OrthoDB" id="2129491at2759"/>
<dbReference type="GO" id="GO:0003729">
    <property type="term" value="F:mRNA binding"/>
    <property type="evidence" value="ECO:0007669"/>
    <property type="project" value="InterPro"/>
</dbReference>
<protein>
    <recommendedName>
        <fullName evidence="2">CID domain-containing protein</fullName>
    </recommendedName>
</protein>
<sequence>MNFSSPGRRRLIERPKDLPLDRVGLRTERTEVDAGGIERVAPLKERHILPSAGYLKGENGVSEKMFSTESKMSQPKILGKESSNSRRGFGSHIDITERVTVLLPDPRHADAGRDFDRQERGIVMDPRRLVECSDTSAYERCGTRVDQRNPIVGVQEKNDEREFIEPVDDNQVSELTKEEDISDESIQEIVDQYKVALTDLTVNSKIIITRLTIIAGENIHAAKDIAATICAHISEVKECSAGQFSVVS</sequence>
<dbReference type="PANTHER" id="PTHR15921">
    <property type="entry name" value="PRE-MRNA CLEAVAGE COMPLEX II"/>
    <property type="match status" value="1"/>
</dbReference>
<dbReference type="GO" id="GO:0031124">
    <property type="term" value="P:mRNA 3'-end processing"/>
    <property type="evidence" value="ECO:0007669"/>
    <property type="project" value="InterPro"/>
</dbReference>
<reference evidence="3" key="1">
    <citation type="submission" date="2021-08" db="EMBL/GenBank/DDBJ databases">
        <title>WGS assembly of Ceratopteris richardii.</title>
        <authorList>
            <person name="Marchant D.B."/>
            <person name="Chen G."/>
            <person name="Jenkins J."/>
            <person name="Shu S."/>
            <person name="Leebens-Mack J."/>
            <person name="Grimwood J."/>
            <person name="Schmutz J."/>
            <person name="Soltis P."/>
            <person name="Soltis D."/>
            <person name="Chen Z.-H."/>
        </authorList>
    </citation>
    <scope>NUCLEOTIDE SEQUENCE</scope>
    <source>
        <strain evidence="3">Whitten #5841</strain>
        <tissue evidence="3">Leaf</tissue>
    </source>
</reference>
<dbReference type="PANTHER" id="PTHR15921:SF3">
    <property type="entry name" value="PRE-MRNA CLEAVAGE COMPLEX 2 PROTEIN PCF11"/>
    <property type="match status" value="1"/>
</dbReference>
<organism evidence="3 4">
    <name type="scientific">Ceratopteris richardii</name>
    <name type="common">Triangle waterfern</name>
    <dbReference type="NCBI Taxonomy" id="49495"/>
    <lineage>
        <taxon>Eukaryota</taxon>
        <taxon>Viridiplantae</taxon>
        <taxon>Streptophyta</taxon>
        <taxon>Embryophyta</taxon>
        <taxon>Tracheophyta</taxon>
        <taxon>Polypodiopsida</taxon>
        <taxon>Polypodiidae</taxon>
        <taxon>Polypodiales</taxon>
        <taxon>Pteridineae</taxon>
        <taxon>Pteridaceae</taxon>
        <taxon>Parkerioideae</taxon>
        <taxon>Ceratopteris</taxon>
    </lineage>
</organism>
<keyword evidence="4" id="KW-1185">Reference proteome</keyword>
<feature type="region of interest" description="Disordered" evidence="1">
    <location>
        <begin position="66"/>
        <end position="89"/>
    </location>
</feature>
<evidence type="ECO:0000259" key="2">
    <source>
        <dbReference type="PROSITE" id="PS51391"/>
    </source>
</evidence>
<gene>
    <name evidence="3" type="ORF">KP509_39G024000</name>
</gene>
<proteinExistence type="predicted"/>
<dbReference type="GO" id="GO:0005737">
    <property type="term" value="C:cytoplasm"/>
    <property type="evidence" value="ECO:0007669"/>
    <property type="project" value="TreeGrafter"/>
</dbReference>
<comment type="caution">
    <text evidence="3">The sequence shown here is derived from an EMBL/GenBank/DDBJ whole genome shotgun (WGS) entry which is preliminary data.</text>
</comment>
<accession>A0A8T2PYW2</accession>
<dbReference type="GO" id="GO:0005849">
    <property type="term" value="C:mRNA cleavage factor complex"/>
    <property type="evidence" value="ECO:0007669"/>
    <property type="project" value="TreeGrafter"/>
</dbReference>
<dbReference type="Gene3D" id="1.25.40.90">
    <property type="match status" value="1"/>
</dbReference>
<dbReference type="SUPFAM" id="SSF48464">
    <property type="entry name" value="ENTH/VHS domain"/>
    <property type="match status" value="1"/>
</dbReference>
<dbReference type="Proteomes" id="UP000825935">
    <property type="component" value="Chromosome 39"/>
</dbReference>
<feature type="domain" description="CID" evidence="2">
    <location>
        <begin position="185"/>
        <end position="248"/>
    </location>
</feature>
<dbReference type="AlphaFoldDB" id="A0A8T2PYW2"/>
<name>A0A8T2PYW2_CERRI</name>
<dbReference type="InterPro" id="IPR045154">
    <property type="entry name" value="PCF11-like"/>
</dbReference>
<dbReference type="InterPro" id="IPR006569">
    <property type="entry name" value="CID_dom"/>
</dbReference>
<dbReference type="InterPro" id="IPR008942">
    <property type="entry name" value="ENTH_VHS"/>
</dbReference>
<evidence type="ECO:0000256" key="1">
    <source>
        <dbReference type="SAM" id="MobiDB-lite"/>
    </source>
</evidence>